<evidence type="ECO:0000256" key="2">
    <source>
        <dbReference type="ARBA" id="ARBA00008566"/>
    </source>
</evidence>
<evidence type="ECO:0000256" key="6">
    <source>
        <dbReference type="ARBA" id="ARBA00022989"/>
    </source>
</evidence>
<dbReference type="InterPro" id="IPR051629">
    <property type="entry name" value="Sulfite_efflux_TDT"/>
</dbReference>
<dbReference type="Proteomes" id="UP000182334">
    <property type="component" value="Chromosome III"/>
</dbReference>
<dbReference type="Gene3D" id="1.50.10.150">
    <property type="entry name" value="Voltage-dependent anion channel"/>
    <property type="match status" value="1"/>
</dbReference>
<feature type="transmembrane region" description="Helical" evidence="8">
    <location>
        <begin position="198"/>
        <end position="220"/>
    </location>
</feature>
<proteinExistence type="inferred from homology"/>
<feature type="transmembrane region" description="Helical" evidence="8">
    <location>
        <begin position="240"/>
        <end position="260"/>
    </location>
</feature>
<feature type="transmembrane region" description="Helical" evidence="8">
    <location>
        <begin position="163"/>
        <end position="186"/>
    </location>
</feature>
<organism evidence="9 10">
    <name type="scientific">Sungouiella intermedia</name>
    <dbReference type="NCBI Taxonomy" id="45354"/>
    <lineage>
        <taxon>Eukaryota</taxon>
        <taxon>Fungi</taxon>
        <taxon>Dikarya</taxon>
        <taxon>Ascomycota</taxon>
        <taxon>Saccharomycotina</taxon>
        <taxon>Pichiomycetes</taxon>
        <taxon>Metschnikowiaceae</taxon>
        <taxon>Sungouiella</taxon>
    </lineage>
</organism>
<name>A0A1L0BKC7_9ASCO</name>
<feature type="transmembrane region" description="Helical" evidence="8">
    <location>
        <begin position="272"/>
        <end position="293"/>
    </location>
</feature>
<dbReference type="GO" id="GO:0005886">
    <property type="term" value="C:plasma membrane"/>
    <property type="evidence" value="ECO:0007669"/>
    <property type="project" value="UniProtKB-SubCell"/>
</dbReference>
<evidence type="ECO:0000256" key="3">
    <source>
        <dbReference type="ARBA" id="ARBA00022448"/>
    </source>
</evidence>
<keyword evidence="5 8" id="KW-0812">Transmembrane</keyword>
<sequence>MSPTPQIELPQQQILPFSLGNRLFDDGQDSNNTNSPTFVCDDQPSWLSRLFFMLNEKLVVNFTPVFFASVMGTGICSNILYNFPFPAKWLQVCGIIFSVVCLVLFLSLTALMIFALFKDSHLWYRIHRDPVHAPAMGCFVMGFITLVNMLHSLTEKSWIYAVWVLWWVAVFGSVYTAFLTFFFSVVGKHRKRENVLKTSNISLAFLLPVVTLTVCAALGGSICPDLPKLNMKITTMVLSFVMWAIAVILAFIVVLVNFWRMFVHKIPATGQVFTMFLPIGFLGQGAYAILLFGRNCVEIIMENSNNVASSSYTSFLHEAANSHNQDLSNLPVILSTALLATSTMFAASLMAFGYFFTFLAFASVLSKMQPFARKPNTQHIYDGTEGNIVQRLFSGFLRFNRGFWSMTFPLGTMSLCNGEMYNLYKGMEAFRYISTIYACILISITLGCLCGVAYNFVKMVITSMRPATSKEMV</sequence>
<keyword evidence="4" id="KW-1003">Cell membrane</keyword>
<dbReference type="PANTHER" id="PTHR31686:SF1">
    <property type="entry name" value="SULFITE EFFLUX PUMP SSU1"/>
    <property type="match status" value="1"/>
</dbReference>
<dbReference type="InterPro" id="IPR004695">
    <property type="entry name" value="SLAC1/Mae1/Ssu1/TehA"/>
</dbReference>
<dbReference type="AlphaFoldDB" id="A0A1L0BKC7"/>
<evidence type="ECO:0000313" key="10">
    <source>
        <dbReference type="Proteomes" id="UP000182334"/>
    </source>
</evidence>
<feature type="transmembrane region" description="Helical" evidence="8">
    <location>
        <begin position="430"/>
        <end position="457"/>
    </location>
</feature>
<evidence type="ECO:0000256" key="8">
    <source>
        <dbReference type="SAM" id="Phobius"/>
    </source>
</evidence>
<dbReference type="Pfam" id="PF03595">
    <property type="entry name" value="SLAC1"/>
    <property type="match status" value="1"/>
</dbReference>
<comment type="similarity">
    <text evidence="2">Belongs to the tellurite-resistance/dicarboxylate transporter (TDT) family.</text>
</comment>
<dbReference type="PANTHER" id="PTHR31686">
    <property type="match status" value="1"/>
</dbReference>
<feature type="transmembrane region" description="Helical" evidence="8">
    <location>
        <begin position="129"/>
        <end position="151"/>
    </location>
</feature>
<evidence type="ECO:0000256" key="4">
    <source>
        <dbReference type="ARBA" id="ARBA00022475"/>
    </source>
</evidence>
<keyword evidence="10" id="KW-1185">Reference proteome</keyword>
<dbReference type="InterPro" id="IPR038665">
    <property type="entry name" value="Voltage-dep_anion_channel_sf"/>
</dbReference>
<dbReference type="STRING" id="45354.A0A1L0BKC7"/>
<dbReference type="CDD" id="cd09318">
    <property type="entry name" value="TDT_SSU1"/>
    <property type="match status" value="1"/>
</dbReference>
<keyword evidence="6 8" id="KW-1133">Transmembrane helix</keyword>
<reference evidence="9 10" key="1">
    <citation type="submission" date="2016-10" db="EMBL/GenBank/DDBJ databases">
        <authorList>
            <person name="de Groot N.N."/>
        </authorList>
    </citation>
    <scope>NUCLEOTIDE SEQUENCE [LARGE SCALE GENOMIC DNA]</scope>
    <source>
        <strain evidence="9 10">CBS 141442</strain>
    </source>
</reference>
<evidence type="ECO:0000256" key="7">
    <source>
        <dbReference type="ARBA" id="ARBA00023136"/>
    </source>
</evidence>
<feature type="transmembrane region" description="Helical" evidence="8">
    <location>
        <begin position="58"/>
        <end position="83"/>
    </location>
</feature>
<dbReference type="GO" id="GO:0000319">
    <property type="term" value="F:sulfite transmembrane transporter activity"/>
    <property type="evidence" value="ECO:0007669"/>
    <property type="project" value="TreeGrafter"/>
</dbReference>
<protein>
    <submittedName>
        <fullName evidence="9">CIC11C00000005667</fullName>
    </submittedName>
</protein>
<dbReference type="EMBL" id="LT635758">
    <property type="protein sequence ID" value="SGZ51801.1"/>
    <property type="molecule type" value="Genomic_DNA"/>
</dbReference>
<gene>
    <name evidence="9" type="ORF">SAMEA4029010_CIC11G00000005667</name>
</gene>
<keyword evidence="3" id="KW-0813">Transport</keyword>
<dbReference type="OrthoDB" id="1099at2759"/>
<evidence type="ECO:0000256" key="5">
    <source>
        <dbReference type="ARBA" id="ARBA00022692"/>
    </source>
</evidence>
<keyword evidence="7 8" id="KW-0472">Membrane</keyword>
<feature type="transmembrane region" description="Helical" evidence="8">
    <location>
        <begin position="89"/>
        <end position="117"/>
    </location>
</feature>
<feature type="transmembrane region" description="Helical" evidence="8">
    <location>
        <begin position="403"/>
        <end position="424"/>
    </location>
</feature>
<evidence type="ECO:0000313" key="9">
    <source>
        <dbReference type="EMBL" id="SGZ51801.1"/>
    </source>
</evidence>
<accession>A0A1L0BKC7</accession>
<comment type="subcellular location">
    <subcellularLocation>
        <location evidence="1">Cell membrane</location>
        <topology evidence="1">Multi-pass membrane protein</topology>
    </subcellularLocation>
</comment>
<evidence type="ECO:0000256" key="1">
    <source>
        <dbReference type="ARBA" id="ARBA00004651"/>
    </source>
</evidence>
<feature type="transmembrane region" description="Helical" evidence="8">
    <location>
        <begin position="332"/>
        <end position="365"/>
    </location>
</feature>